<name>A0ABU6NAS2_9BACI</name>
<organism evidence="1 2">
    <name type="scientific">Bacillus xiapuensis</name>
    <dbReference type="NCBI Taxonomy" id="2014075"/>
    <lineage>
        <taxon>Bacteria</taxon>
        <taxon>Bacillati</taxon>
        <taxon>Bacillota</taxon>
        <taxon>Bacilli</taxon>
        <taxon>Bacillales</taxon>
        <taxon>Bacillaceae</taxon>
        <taxon>Bacillus</taxon>
    </lineage>
</organism>
<dbReference type="EMBL" id="JARMQG010000084">
    <property type="protein sequence ID" value="MED3562368.1"/>
    <property type="molecule type" value="Genomic_DNA"/>
</dbReference>
<reference evidence="1 2" key="1">
    <citation type="submission" date="2023-03" db="EMBL/GenBank/DDBJ databases">
        <title>Bacillus Genome Sequencing.</title>
        <authorList>
            <person name="Dunlap C."/>
        </authorList>
    </citation>
    <scope>NUCLEOTIDE SEQUENCE [LARGE SCALE GENOMIC DNA]</scope>
    <source>
        <strain evidence="1 2">B-14544</strain>
    </source>
</reference>
<evidence type="ECO:0000313" key="2">
    <source>
        <dbReference type="Proteomes" id="UP001330749"/>
    </source>
</evidence>
<accession>A0ABU6NAS2</accession>
<dbReference type="Proteomes" id="UP001330749">
    <property type="component" value="Unassembled WGS sequence"/>
</dbReference>
<proteinExistence type="predicted"/>
<comment type="caution">
    <text evidence="1">The sequence shown here is derived from an EMBL/GenBank/DDBJ whole genome shotgun (WGS) entry which is preliminary data.</text>
</comment>
<sequence length="41" mass="5348">MRSWIMKKLFYSKMMREIRMRYYREAYNQGQFDQWAEMTEN</sequence>
<protein>
    <submittedName>
        <fullName evidence="1">Uncharacterized protein</fullName>
    </submittedName>
</protein>
<evidence type="ECO:0000313" key="1">
    <source>
        <dbReference type="EMBL" id="MED3562368.1"/>
    </source>
</evidence>
<dbReference type="RefSeq" id="WP_327967287.1">
    <property type="nucleotide sequence ID" value="NZ_JARMQG010000084.1"/>
</dbReference>
<keyword evidence="2" id="KW-1185">Reference proteome</keyword>
<gene>
    <name evidence="1" type="ORF">P4447_07860</name>
</gene>